<accession>A0A8D8RC66</accession>
<name>A0A8D8RC66_9HEMI</name>
<reference evidence="1" key="1">
    <citation type="submission" date="2021-05" db="EMBL/GenBank/DDBJ databases">
        <authorList>
            <person name="Alioto T."/>
            <person name="Alioto T."/>
            <person name="Gomez Garrido J."/>
        </authorList>
    </citation>
    <scope>NUCLEOTIDE SEQUENCE</scope>
</reference>
<dbReference type="EMBL" id="HBUF01151223">
    <property type="protein sequence ID" value="CAG6648325.1"/>
    <property type="molecule type" value="Transcribed_RNA"/>
</dbReference>
<dbReference type="AlphaFoldDB" id="A0A8D8RC66"/>
<organism evidence="1">
    <name type="scientific">Cacopsylla melanoneura</name>
    <dbReference type="NCBI Taxonomy" id="428564"/>
    <lineage>
        <taxon>Eukaryota</taxon>
        <taxon>Metazoa</taxon>
        <taxon>Ecdysozoa</taxon>
        <taxon>Arthropoda</taxon>
        <taxon>Hexapoda</taxon>
        <taxon>Insecta</taxon>
        <taxon>Pterygota</taxon>
        <taxon>Neoptera</taxon>
        <taxon>Paraneoptera</taxon>
        <taxon>Hemiptera</taxon>
        <taxon>Sternorrhyncha</taxon>
        <taxon>Psylloidea</taxon>
        <taxon>Psyllidae</taxon>
        <taxon>Psyllinae</taxon>
        <taxon>Cacopsylla</taxon>
    </lineage>
</organism>
<evidence type="ECO:0000313" key="1">
    <source>
        <dbReference type="EMBL" id="CAG6648325.1"/>
    </source>
</evidence>
<dbReference type="GO" id="GO:0016616">
    <property type="term" value="F:oxidoreductase activity, acting on the CH-OH group of donors, NAD or NADP as acceptor"/>
    <property type="evidence" value="ECO:0007669"/>
    <property type="project" value="InterPro"/>
</dbReference>
<dbReference type="InterPro" id="IPR015955">
    <property type="entry name" value="Lactate_DH/Glyco_Ohase_4_C"/>
</dbReference>
<dbReference type="SUPFAM" id="SSF56327">
    <property type="entry name" value="LDH C-terminal domain-like"/>
    <property type="match status" value="1"/>
</dbReference>
<dbReference type="Gene3D" id="3.90.110.10">
    <property type="entry name" value="Lactate dehydrogenase/glycoside hydrolase, family 4, C-terminal"/>
    <property type="match status" value="1"/>
</dbReference>
<sequence length="294" mass="33917">MPKATQNEEETVESCRRLANRLNQLELCCKICLFPGEKSCFNLNCLAEFVHKVRAFHIVGVTEDLNLDIIPQVSAITNIPKQDLIKDAPVWGYIGDKHLVDVCSMGYTYRRDMPDGTVHTESRNLTSYHDALQPIWEERKSPKRNYLNQVLATVELINEWFSATPTGRVFSAAVMSDGTFNIPSGLYFSQPVRCVNHEWVPDGKQPLPQEELPLDTLYSDILPTLQTFQIGRKWNSIWIPISQSIYYDFLNKTVPDTMDKVKLPEKPMSNVDRFELKKYLGKLKCQLYARIWLR</sequence>
<protein>
    <submittedName>
        <fullName evidence="1">Malate dehydrogenase, cytoplasmic</fullName>
    </submittedName>
</protein>
<proteinExistence type="predicted"/>